<dbReference type="Gene3D" id="1.25.40.20">
    <property type="entry name" value="Ankyrin repeat-containing domain"/>
    <property type="match status" value="2"/>
</dbReference>
<evidence type="ECO:0000256" key="3">
    <source>
        <dbReference type="SAM" id="MobiDB-lite"/>
    </source>
</evidence>
<keyword evidence="1" id="KW-0677">Repeat</keyword>
<gene>
    <name evidence="4" type="ORF">CAOG_003323</name>
</gene>
<dbReference type="InterPro" id="IPR036770">
    <property type="entry name" value="Ankyrin_rpt-contain_sf"/>
</dbReference>
<accession>A0A0D2VPE2</accession>
<evidence type="ECO:0000256" key="1">
    <source>
        <dbReference type="ARBA" id="ARBA00022737"/>
    </source>
</evidence>
<dbReference type="PANTHER" id="PTHR24193">
    <property type="entry name" value="ANKYRIN REPEAT PROTEIN"/>
    <property type="match status" value="1"/>
</dbReference>
<dbReference type="Proteomes" id="UP000008743">
    <property type="component" value="Unassembled WGS sequence"/>
</dbReference>
<keyword evidence="2" id="KW-0040">ANK repeat</keyword>
<dbReference type="SUPFAM" id="SSF48403">
    <property type="entry name" value="Ankyrin repeat"/>
    <property type="match status" value="1"/>
</dbReference>
<dbReference type="EMBL" id="KE346363">
    <property type="protein sequence ID" value="KJE92337.1"/>
    <property type="molecule type" value="Genomic_DNA"/>
</dbReference>
<feature type="region of interest" description="Disordered" evidence="3">
    <location>
        <begin position="14"/>
        <end position="44"/>
    </location>
</feature>
<name>A0A0D2VPE2_CAPO3</name>
<dbReference type="RefSeq" id="XP_004364162.1">
    <property type="nucleotide sequence ID" value="XM_004364105.2"/>
</dbReference>
<organism evidence="4 5">
    <name type="scientific">Capsaspora owczarzaki (strain ATCC 30864)</name>
    <dbReference type="NCBI Taxonomy" id="595528"/>
    <lineage>
        <taxon>Eukaryota</taxon>
        <taxon>Filasterea</taxon>
        <taxon>Capsaspora</taxon>
    </lineage>
</organism>
<dbReference type="PANTHER" id="PTHR24193:SF121">
    <property type="entry name" value="ADA2A-CONTAINING COMPLEX COMPONENT 3, ISOFORM D"/>
    <property type="match status" value="1"/>
</dbReference>
<protein>
    <submittedName>
        <fullName evidence="4">Uncharacterized protein</fullName>
    </submittedName>
</protein>
<keyword evidence="5" id="KW-1185">Reference proteome</keyword>
<dbReference type="GO" id="GO:0045944">
    <property type="term" value="P:positive regulation of transcription by RNA polymerase II"/>
    <property type="evidence" value="ECO:0007669"/>
    <property type="project" value="TreeGrafter"/>
</dbReference>
<proteinExistence type="predicted"/>
<dbReference type="AlphaFoldDB" id="A0A0D2VPE2"/>
<dbReference type="GO" id="GO:0000976">
    <property type="term" value="F:transcription cis-regulatory region binding"/>
    <property type="evidence" value="ECO:0007669"/>
    <property type="project" value="TreeGrafter"/>
</dbReference>
<evidence type="ECO:0000313" key="5">
    <source>
        <dbReference type="Proteomes" id="UP000008743"/>
    </source>
</evidence>
<dbReference type="InterPro" id="IPR050663">
    <property type="entry name" value="Ankyrin-SOCS_Box"/>
</dbReference>
<evidence type="ECO:0000256" key="2">
    <source>
        <dbReference type="ARBA" id="ARBA00023043"/>
    </source>
</evidence>
<dbReference type="GO" id="GO:0005634">
    <property type="term" value="C:nucleus"/>
    <property type="evidence" value="ECO:0007669"/>
    <property type="project" value="TreeGrafter"/>
</dbReference>
<dbReference type="PhylomeDB" id="A0A0D2VPE2"/>
<dbReference type="InParanoid" id="A0A0D2VPE2"/>
<sequence length="648" mass="69292">MPTSASSAAVAAVSAADCPVPRSDSAATKFTPLADSQPPNQSTRLPNAFRAKLLANLDKNDALIRHAVRNPASWWSPTTPVAAETTSVQLASLFLSAWDGDAEAVRAGLCALKSGQPLQVASQSRSASRNIRTYPSQEEAVKALTEAVSTAGATSYGNAGVHLADAFLQERQAESAQSIHLPYLLCFSATSQFVDSQIKCCPTLVHAAIYRGHSTVAEMLVVEGGLPAAIALAIAVDYGQLAMAQSMVSLGGQLSSARHLSSAVRNGDLPLTRWLIAQGLTPTRSQIEQGAIDGDMELLALLLDTRGSSLEDNVGDRSKAANGAMQPATQTRPLSQPLLAIRTISLPAARLFLDHGITEGIVEFAIRCIEKSQQELLEKALQRCLDAAVPMDETLLAVCCKHQQWALIPLVVKFGAKLPTPVAFYKMTLEAMRVCYRPFPYNAAKSPYTLVAAVATSNHLPALVAMLDQGGGARWLELDELICESILSRAIMAKCSVDVVLLLLSRGAHINASTLRDGAPLDAACTTGNGPIVKLLLALNAKPHFNRTCSTQYHSSQLEAMLREAQARKESMRHVLTLSQAQASVAVLSNSATLSNLCRRTLYATPAIRNHLYDGVEHTACDLYRLDDLPSWSSRIDGGTLKSVRDSL</sequence>
<reference evidence="5" key="1">
    <citation type="submission" date="2011-02" db="EMBL/GenBank/DDBJ databases">
        <title>The Genome Sequence of Capsaspora owczarzaki ATCC 30864.</title>
        <authorList>
            <person name="Russ C."/>
            <person name="Cuomo C."/>
            <person name="Burger G."/>
            <person name="Gray M.W."/>
            <person name="Holland P.W.H."/>
            <person name="King N."/>
            <person name="Lang F.B.F."/>
            <person name="Roger A.J."/>
            <person name="Ruiz-Trillo I."/>
            <person name="Young S.K."/>
            <person name="Zeng Q."/>
            <person name="Gargeya S."/>
            <person name="Alvarado L."/>
            <person name="Berlin A."/>
            <person name="Chapman S.B."/>
            <person name="Chen Z."/>
            <person name="Freedman E."/>
            <person name="Gellesch M."/>
            <person name="Goldberg J."/>
            <person name="Griggs A."/>
            <person name="Gujja S."/>
            <person name="Heilman E."/>
            <person name="Heiman D."/>
            <person name="Howarth C."/>
            <person name="Mehta T."/>
            <person name="Neiman D."/>
            <person name="Pearson M."/>
            <person name="Roberts A."/>
            <person name="Saif S."/>
            <person name="Shea T."/>
            <person name="Shenoy N."/>
            <person name="Sisk P."/>
            <person name="Stolte C."/>
            <person name="Sykes S."/>
            <person name="White J."/>
            <person name="Yandava C."/>
            <person name="Haas B."/>
            <person name="Nusbaum C."/>
            <person name="Birren B."/>
        </authorList>
    </citation>
    <scope>NUCLEOTIDE SEQUENCE</scope>
    <source>
        <strain evidence="5">ATCC 30864</strain>
    </source>
</reference>
<evidence type="ECO:0000313" key="4">
    <source>
        <dbReference type="EMBL" id="KJE92337.1"/>
    </source>
</evidence>